<evidence type="ECO:0000313" key="4">
    <source>
        <dbReference type="EMBL" id="MDK6274706.1"/>
    </source>
</evidence>
<reference evidence="4" key="1">
    <citation type="submission" date="2023-05" db="EMBL/GenBank/DDBJ databases">
        <title>Cataloging the Phylogenetic Diversity of Human Bladder Bacteria.</title>
        <authorList>
            <person name="Du J."/>
        </authorList>
    </citation>
    <scope>NUCLEOTIDE SEQUENCE</scope>
    <source>
        <strain evidence="4">UMB9978</strain>
    </source>
</reference>
<dbReference type="Proteomes" id="UP001240483">
    <property type="component" value="Unassembled WGS sequence"/>
</dbReference>
<feature type="compositionally biased region" description="Basic and acidic residues" evidence="3">
    <location>
        <begin position="1"/>
        <end position="14"/>
    </location>
</feature>
<sequence>MTDSADTTHHDPHAGHGYTQDKTALLNRLRRIEGQVRGISRMVEENTYCLDILTQVASVNSAIHKVSLELIRDHINHCVVSAAQESLDTGDAAIVKNKVDEVTAAVGRLLR</sequence>
<dbReference type="EMBL" id="JASODW010000002">
    <property type="protein sequence ID" value="MDK6274706.1"/>
    <property type="molecule type" value="Genomic_DNA"/>
</dbReference>
<dbReference type="GO" id="GO:0003677">
    <property type="term" value="F:DNA binding"/>
    <property type="evidence" value="ECO:0007669"/>
    <property type="project" value="InterPro"/>
</dbReference>
<dbReference type="InterPro" id="IPR003735">
    <property type="entry name" value="Metal_Tscrpt_repr"/>
</dbReference>
<feature type="region of interest" description="Disordered" evidence="3">
    <location>
        <begin position="1"/>
        <end position="20"/>
    </location>
</feature>
<dbReference type="CDD" id="cd10148">
    <property type="entry name" value="CsoR-like_DUF156"/>
    <property type="match status" value="1"/>
</dbReference>
<dbReference type="PANTHER" id="PTHR33677">
    <property type="entry name" value="TRANSCRIPTIONAL REPRESSOR FRMR-RELATED"/>
    <property type="match status" value="1"/>
</dbReference>
<protein>
    <submittedName>
        <fullName evidence="4">Metal-sensitive transcriptional regulator</fullName>
    </submittedName>
</protein>
<gene>
    <name evidence="4" type="ORF">QP116_02925</name>
</gene>
<dbReference type="AlphaFoldDB" id="A0AAP4FD92"/>
<evidence type="ECO:0000256" key="1">
    <source>
        <dbReference type="ARBA" id="ARBA00005428"/>
    </source>
</evidence>
<dbReference type="Gene3D" id="1.20.58.1000">
    <property type="entry name" value="Metal-sensitive repressor, helix protomer"/>
    <property type="match status" value="1"/>
</dbReference>
<comment type="similarity">
    <text evidence="1">Belongs to the CsoR family.</text>
</comment>
<organism evidence="4 5">
    <name type="scientific">Pseudoglutamicibacter cumminsii</name>
    <dbReference type="NCBI Taxonomy" id="156979"/>
    <lineage>
        <taxon>Bacteria</taxon>
        <taxon>Bacillati</taxon>
        <taxon>Actinomycetota</taxon>
        <taxon>Actinomycetes</taxon>
        <taxon>Micrococcales</taxon>
        <taxon>Micrococcaceae</taxon>
        <taxon>Pseudoglutamicibacter</taxon>
    </lineage>
</organism>
<dbReference type="Pfam" id="PF02583">
    <property type="entry name" value="Trns_repr_metal"/>
    <property type="match status" value="1"/>
</dbReference>
<dbReference type="GO" id="GO:0045892">
    <property type="term" value="P:negative regulation of DNA-templated transcription"/>
    <property type="evidence" value="ECO:0007669"/>
    <property type="project" value="UniProtKB-ARBA"/>
</dbReference>
<evidence type="ECO:0000313" key="5">
    <source>
        <dbReference type="Proteomes" id="UP001240483"/>
    </source>
</evidence>
<evidence type="ECO:0000256" key="3">
    <source>
        <dbReference type="SAM" id="MobiDB-lite"/>
    </source>
</evidence>
<name>A0AAP4FD92_9MICC</name>
<accession>A0AAP4FD92</accession>
<dbReference type="RefSeq" id="WP_260077498.1">
    <property type="nucleotide sequence ID" value="NZ_JALXKR010000046.1"/>
</dbReference>
<proteinExistence type="inferred from homology"/>
<dbReference type="InterPro" id="IPR038390">
    <property type="entry name" value="Metal_Tscrpt_repr_sf"/>
</dbReference>
<keyword evidence="2" id="KW-0186">Copper</keyword>
<dbReference type="GO" id="GO:0046872">
    <property type="term" value="F:metal ion binding"/>
    <property type="evidence" value="ECO:0007669"/>
    <property type="project" value="InterPro"/>
</dbReference>
<evidence type="ECO:0000256" key="2">
    <source>
        <dbReference type="ARBA" id="ARBA00023008"/>
    </source>
</evidence>
<dbReference type="PANTHER" id="PTHR33677:SF3">
    <property type="entry name" value="COPPER-SENSING TRANSCRIPTIONAL REPRESSOR RICR"/>
    <property type="match status" value="1"/>
</dbReference>
<comment type="caution">
    <text evidence="4">The sequence shown here is derived from an EMBL/GenBank/DDBJ whole genome shotgun (WGS) entry which is preliminary data.</text>
</comment>